<comment type="subcellular location">
    <subcellularLocation>
        <location evidence="1 6">Membrane</location>
        <topology evidence="1 6">Multi-pass membrane protein</topology>
    </subcellularLocation>
</comment>
<reference evidence="7 8" key="1">
    <citation type="submission" date="2021-01" db="EMBL/GenBank/DDBJ databases">
        <title>Genomic Encyclopedia of Type Strains, Phase IV (KMG-IV): sequencing the most valuable type-strain genomes for metagenomic binning, comparative biology and taxonomic classification.</title>
        <authorList>
            <person name="Goeker M."/>
        </authorList>
    </citation>
    <scope>NUCLEOTIDE SEQUENCE [LARGE SCALE GENOMIC DNA]</scope>
    <source>
        <strain evidence="7 8">DSM 24436</strain>
    </source>
</reference>
<dbReference type="InterPro" id="IPR001727">
    <property type="entry name" value="GDT1-like"/>
</dbReference>
<evidence type="ECO:0000256" key="3">
    <source>
        <dbReference type="ARBA" id="ARBA00022692"/>
    </source>
</evidence>
<evidence type="ECO:0000313" key="7">
    <source>
        <dbReference type="EMBL" id="MBM7562807.1"/>
    </source>
</evidence>
<feature type="transmembrane region" description="Helical" evidence="6">
    <location>
        <begin position="193"/>
        <end position="212"/>
    </location>
</feature>
<evidence type="ECO:0000256" key="2">
    <source>
        <dbReference type="ARBA" id="ARBA00009190"/>
    </source>
</evidence>
<keyword evidence="8" id="KW-1185">Reference proteome</keyword>
<evidence type="ECO:0000256" key="5">
    <source>
        <dbReference type="ARBA" id="ARBA00023136"/>
    </source>
</evidence>
<dbReference type="Pfam" id="PF01169">
    <property type="entry name" value="GDT1"/>
    <property type="match status" value="2"/>
</dbReference>
<evidence type="ECO:0000256" key="1">
    <source>
        <dbReference type="ARBA" id="ARBA00004141"/>
    </source>
</evidence>
<gene>
    <name evidence="7" type="ORF">JOC49_002368</name>
</gene>
<proteinExistence type="inferred from homology"/>
<keyword evidence="5 6" id="KW-0472">Membrane</keyword>
<evidence type="ECO:0000256" key="4">
    <source>
        <dbReference type="ARBA" id="ARBA00022989"/>
    </source>
</evidence>
<evidence type="ECO:0000313" key="8">
    <source>
        <dbReference type="Proteomes" id="UP000767854"/>
    </source>
</evidence>
<dbReference type="PANTHER" id="PTHR12608:SF1">
    <property type="entry name" value="TRANSMEMBRANE PROTEIN 165"/>
    <property type="match status" value="1"/>
</dbReference>
<feature type="transmembrane region" description="Helical" evidence="6">
    <location>
        <begin position="164"/>
        <end position="187"/>
    </location>
</feature>
<accession>A0ABS2MTS6</accession>
<sequence>MKELFQAFSLIFVAEMGDKTQIMAMAFATKYKVKSILLGVMVGSLLNHGLAIALGVLLNKVIPLDALQLVAGVLFVAFGLMSLSIAEESEDNKAIRTWGPVITVAMAFFLGELGDKTQLTALTLATQSVYPVLVLMGTVLGMVVVSSFGIFIGSRLGDRVPEHVIKIFAFVIFMVFGLVKIYASMYVQSMGNVFMWLLSVVIIALILFRVVIFRRQLREVSLSALKQKANALKAFRGLLKDEVHKLCKTCSVCAESECLIAYMEELLSGKFNPDKLESTYLDKFEVAEFDKDKARQIKSLLDVHFEQYPEDQNEKVLVGIYTVIERILTRESHSFFKVVNKS</sequence>
<dbReference type="RefSeq" id="WP_204665233.1">
    <property type="nucleotide sequence ID" value="NZ_JAFBDT010000031.1"/>
</dbReference>
<feature type="transmembrane region" description="Helical" evidence="6">
    <location>
        <begin position="36"/>
        <end position="59"/>
    </location>
</feature>
<feature type="transmembrane region" description="Helical" evidence="6">
    <location>
        <begin position="66"/>
        <end position="86"/>
    </location>
</feature>
<dbReference type="Proteomes" id="UP000767854">
    <property type="component" value="Unassembled WGS sequence"/>
</dbReference>
<organism evidence="7 8">
    <name type="scientific">Fusibacter tunisiensis</name>
    <dbReference type="NCBI Taxonomy" id="1008308"/>
    <lineage>
        <taxon>Bacteria</taxon>
        <taxon>Bacillati</taxon>
        <taxon>Bacillota</taxon>
        <taxon>Clostridia</taxon>
        <taxon>Eubacteriales</taxon>
        <taxon>Eubacteriales Family XII. Incertae Sedis</taxon>
        <taxon>Fusibacter</taxon>
    </lineage>
</organism>
<comment type="caution">
    <text evidence="7">The sequence shown here is derived from an EMBL/GenBank/DDBJ whole genome shotgun (WGS) entry which is preliminary data.</text>
</comment>
<keyword evidence="3 6" id="KW-0812">Transmembrane</keyword>
<feature type="transmembrane region" description="Helical" evidence="6">
    <location>
        <begin position="129"/>
        <end position="152"/>
    </location>
</feature>
<evidence type="ECO:0000256" key="6">
    <source>
        <dbReference type="RuleBase" id="RU365102"/>
    </source>
</evidence>
<keyword evidence="4 6" id="KW-1133">Transmembrane helix</keyword>
<name>A0ABS2MTS6_9FIRM</name>
<dbReference type="EMBL" id="JAFBDT010000031">
    <property type="protein sequence ID" value="MBM7562807.1"/>
    <property type="molecule type" value="Genomic_DNA"/>
</dbReference>
<comment type="similarity">
    <text evidence="2 6">Belongs to the GDT1 family.</text>
</comment>
<protein>
    <recommendedName>
        <fullName evidence="6">GDT1 family protein</fullName>
    </recommendedName>
</protein>
<dbReference type="PANTHER" id="PTHR12608">
    <property type="entry name" value="TRANSMEMBRANE PROTEIN HTP-1 RELATED"/>
    <property type="match status" value="1"/>
</dbReference>